<accession>A0A2J6RN18</accession>
<evidence type="ECO:0000313" key="2">
    <source>
        <dbReference type="EMBL" id="PMD39898.1"/>
    </source>
</evidence>
<organism evidence="2 3">
    <name type="scientific">Hyaloscypha variabilis (strain UAMH 11265 / GT02V1 / F)</name>
    <name type="common">Meliniomyces variabilis</name>
    <dbReference type="NCBI Taxonomy" id="1149755"/>
    <lineage>
        <taxon>Eukaryota</taxon>
        <taxon>Fungi</taxon>
        <taxon>Dikarya</taxon>
        <taxon>Ascomycota</taxon>
        <taxon>Pezizomycotina</taxon>
        <taxon>Leotiomycetes</taxon>
        <taxon>Helotiales</taxon>
        <taxon>Hyaloscyphaceae</taxon>
        <taxon>Hyaloscypha</taxon>
        <taxon>Hyaloscypha variabilis</taxon>
    </lineage>
</organism>
<gene>
    <name evidence="2" type="ORF">L207DRAFT_32458</name>
</gene>
<dbReference type="AlphaFoldDB" id="A0A2J6RN18"/>
<feature type="region of interest" description="Disordered" evidence="1">
    <location>
        <begin position="253"/>
        <end position="308"/>
    </location>
</feature>
<reference evidence="2 3" key="1">
    <citation type="submission" date="2016-04" db="EMBL/GenBank/DDBJ databases">
        <title>A degradative enzymes factory behind the ericoid mycorrhizal symbiosis.</title>
        <authorList>
            <consortium name="DOE Joint Genome Institute"/>
            <person name="Martino E."/>
            <person name="Morin E."/>
            <person name="Grelet G."/>
            <person name="Kuo A."/>
            <person name="Kohler A."/>
            <person name="Daghino S."/>
            <person name="Barry K."/>
            <person name="Choi C."/>
            <person name="Cichocki N."/>
            <person name="Clum A."/>
            <person name="Copeland A."/>
            <person name="Hainaut M."/>
            <person name="Haridas S."/>
            <person name="Labutti K."/>
            <person name="Lindquist E."/>
            <person name="Lipzen A."/>
            <person name="Khouja H.-R."/>
            <person name="Murat C."/>
            <person name="Ohm R."/>
            <person name="Olson A."/>
            <person name="Spatafora J."/>
            <person name="Veneault-Fourrey C."/>
            <person name="Henrissat B."/>
            <person name="Grigoriev I."/>
            <person name="Martin F."/>
            <person name="Perotto S."/>
        </authorList>
    </citation>
    <scope>NUCLEOTIDE SEQUENCE [LARGE SCALE GENOMIC DNA]</scope>
    <source>
        <strain evidence="2 3">F</strain>
    </source>
</reference>
<evidence type="ECO:0000313" key="3">
    <source>
        <dbReference type="Proteomes" id="UP000235786"/>
    </source>
</evidence>
<dbReference type="OrthoDB" id="5407772at2759"/>
<feature type="compositionally biased region" description="Polar residues" evidence="1">
    <location>
        <begin position="253"/>
        <end position="283"/>
    </location>
</feature>
<feature type="region of interest" description="Disordered" evidence="1">
    <location>
        <begin position="1"/>
        <end position="72"/>
    </location>
</feature>
<dbReference type="EMBL" id="KZ613946">
    <property type="protein sequence ID" value="PMD39898.1"/>
    <property type="molecule type" value="Genomic_DNA"/>
</dbReference>
<name>A0A2J6RN18_HYAVF</name>
<evidence type="ECO:0000256" key="1">
    <source>
        <dbReference type="SAM" id="MobiDB-lite"/>
    </source>
</evidence>
<dbReference type="Proteomes" id="UP000235786">
    <property type="component" value="Unassembled WGS sequence"/>
</dbReference>
<keyword evidence="3" id="KW-1185">Reference proteome</keyword>
<sequence length="518" mass="54733">MDALRRLSWTQSLRTKRPQSSQSSQTFPSATLSGSVRDIVHQFETNQKHPRLISSEMTHPVDSSGRSLIPNRASSYSRAASPAWETKELEQMSPRKVVKFEGESILGSYLQLPALPKGLGGNFGPDLIERFAHSRLTLAVDSAADDSDGLPPIPDTPAGYARFGFISTESFNTAVKDLVQENPDTPIGGKAAAPMTRSFSLGTRAINGSSFYLDAPQSDVLLPQTTPEDENKAPLRARSNVTDSFHEASEIDFQQNASPSSPVMITAPQSPWASRRNGLTSFSVDGPGAGGSDVRDFAQQPSERTRCPSLPDCCVSPRSLASDVCCYNADASGAKENPRAAPYLALGPVPEFDLDKTNARDVAGIPVVSNGAIGAGGVPNAQGVIIDEVGSKGPDALGLPQAPVGIEGVEIEGPNVPLNLPQAPEIGVPIDGTGQLLPPGTPPKQERKRKKIIRGVQKVIRKGRRATLRKPVLAVLVGRKLSGPTSNALKLISKDVPIDIGDLAGAVRPPAPVPGAPT</sequence>
<proteinExistence type="predicted"/>
<protein>
    <submittedName>
        <fullName evidence="2">Uncharacterized protein</fullName>
    </submittedName>
</protein>